<dbReference type="InterPro" id="IPR057475">
    <property type="entry name" value="CUT_C"/>
</dbReference>
<keyword evidence="6" id="KW-1133">Transmembrane helix</keyword>
<keyword evidence="5 9" id="KW-0732">Signal</keyword>
<dbReference type="eggNOG" id="ENOG502SNU8">
    <property type="taxonomic scope" value="Eukaryota"/>
</dbReference>
<keyword evidence="11" id="KW-1185">Reference proteome</keyword>
<accession>A0A1I7V332</accession>
<dbReference type="InterPro" id="IPR001507">
    <property type="entry name" value="ZP_dom"/>
</dbReference>
<organism evidence="11 12">
    <name type="scientific">Caenorhabditis tropicalis</name>
    <dbReference type="NCBI Taxonomy" id="1561998"/>
    <lineage>
        <taxon>Eukaryota</taxon>
        <taxon>Metazoa</taxon>
        <taxon>Ecdysozoa</taxon>
        <taxon>Nematoda</taxon>
        <taxon>Chromadorea</taxon>
        <taxon>Rhabditida</taxon>
        <taxon>Rhabditina</taxon>
        <taxon>Rhabditomorpha</taxon>
        <taxon>Rhabditoidea</taxon>
        <taxon>Rhabditidae</taxon>
        <taxon>Peloderinae</taxon>
        <taxon>Caenorhabditis</taxon>
    </lineage>
</organism>
<dbReference type="GO" id="GO:0005886">
    <property type="term" value="C:plasma membrane"/>
    <property type="evidence" value="ECO:0007669"/>
    <property type="project" value="UniProtKB-SubCell"/>
</dbReference>
<keyword evidence="2" id="KW-0193">Cuticle</keyword>
<dbReference type="STRING" id="1561998.A0A1I7V332"/>
<feature type="domain" description="ZP" evidence="10">
    <location>
        <begin position="35"/>
        <end position="285"/>
    </location>
</feature>
<dbReference type="Pfam" id="PF25301">
    <property type="entry name" value="CUT_C"/>
    <property type="match status" value="1"/>
</dbReference>
<dbReference type="PANTHER" id="PTHR22907">
    <property type="entry name" value="GH04558P"/>
    <property type="match status" value="1"/>
</dbReference>
<dbReference type="Proteomes" id="UP000095282">
    <property type="component" value="Unplaced"/>
</dbReference>
<dbReference type="AlphaFoldDB" id="A0A1I7V332"/>
<dbReference type="GO" id="GO:0042302">
    <property type="term" value="F:structural constituent of cuticle"/>
    <property type="evidence" value="ECO:0007669"/>
    <property type="project" value="UniProtKB-KW"/>
</dbReference>
<evidence type="ECO:0000256" key="4">
    <source>
        <dbReference type="ARBA" id="ARBA00022692"/>
    </source>
</evidence>
<comment type="subcellular location">
    <subcellularLocation>
        <location evidence="1">Cell membrane</location>
        <topology evidence="1">Single-pass type I membrane protein</topology>
    </subcellularLocation>
</comment>
<feature type="compositionally biased region" description="Polar residues" evidence="8">
    <location>
        <begin position="332"/>
        <end position="342"/>
    </location>
</feature>
<evidence type="ECO:0000256" key="2">
    <source>
        <dbReference type="ARBA" id="ARBA00022460"/>
    </source>
</evidence>
<evidence type="ECO:0000256" key="9">
    <source>
        <dbReference type="SAM" id="SignalP"/>
    </source>
</evidence>
<reference evidence="12" key="1">
    <citation type="submission" date="2016-11" db="UniProtKB">
        <authorList>
            <consortium name="WormBaseParasite"/>
        </authorList>
    </citation>
    <scope>IDENTIFICATION</scope>
</reference>
<dbReference type="InterPro" id="IPR056953">
    <property type="entry name" value="CUT_N"/>
</dbReference>
<evidence type="ECO:0000256" key="8">
    <source>
        <dbReference type="SAM" id="MobiDB-lite"/>
    </source>
</evidence>
<dbReference type="SMART" id="SM00241">
    <property type="entry name" value="ZP"/>
    <property type="match status" value="1"/>
</dbReference>
<evidence type="ECO:0000256" key="5">
    <source>
        <dbReference type="ARBA" id="ARBA00022729"/>
    </source>
</evidence>
<evidence type="ECO:0000256" key="7">
    <source>
        <dbReference type="ARBA" id="ARBA00023136"/>
    </source>
</evidence>
<sequence>MSALVLLFSLLLWSTVRCAQVPRIQNGIVGEPEVLCDIRHIRITMKTMQPFAGNLYTKGFFHKSECRIRGNSSSDSVEIVLPVDSDCGIRRKRMINPRGILLDTVVILMLHPVFLTQTDRSYHVQCQYTESERTVTNALDVSMQPASDLPQSSQQQNDESTPVCKYEVLMESVTGPPLSHATVGDLVYHKWSCDGSNTEMYCMTVHSCVVDDGQGYGQKLVDEQGCTLDSFILKELEYKKESMEVGQLSNVFKFADRPTVFFSCMIRVEMKESPESKCTARLSFVSFNRLFFKIPTEACNNRSSSLKTKSLDVKTNRKISPDIPPDFPRPANDSQLQKSGKFSSDHSNSDYSISDFLDDELEDEVDKMQKISSMTMNRLIRRDVAKETTNILGNFDVTAPSVNVQDLPESGRE</sequence>
<name>A0A1I7V332_9PELO</name>
<keyword evidence="4" id="KW-0812">Transmembrane</keyword>
<dbReference type="WBParaSite" id="Csp11.Scaffold630.g21898.t1">
    <property type="protein sequence ID" value="Csp11.Scaffold630.g21898.t1"/>
    <property type="gene ID" value="Csp11.Scaffold630.g21898"/>
</dbReference>
<dbReference type="Pfam" id="PF25057">
    <property type="entry name" value="CUT_N"/>
    <property type="match status" value="1"/>
</dbReference>
<evidence type="ECO:0000256" key="3">
    <source>
        <dbReference type="ARBA" id="ARBA00022475"/>
    </source>
</evidence>
<dbReference type="InterPro" id="IPR051962">
    <property type="entry name" value="Cuticlin"/>
</dbReference>
<evidence type="ECO:0000259" key="10">
    <source>
        <dbReference type="PROSITE" id="PS51034"/>
    </source>
</evidence>
<dbReference type="PANTHER" id="PTHR22907:SF1">
    <property type="entry name" value="ZP DOMAIN-CONTAINING PROTEIN"/>
    <property type="match status" value="1"/>
</dbReference>
<evidence type="ECO:0000256" key="6">
    <source>
        <dbReference type="ARBA" id="ARBA00022989"/>
    </source>
</evidence>
<evidence type="ECO:0000313" key="11">
    <source>
        <dbReference type="Proteomes" id="UP000095282"/>
    </source>
</evidence>
<feature type="chain" id="PRO_5009309853" evidence="9">
    <location>
        <begin position="19"/>
        <end position="413"/>
    </location>
</feature>
<feature type="region of interest" description="Disordered" evidence="8">
    <location>
        <begin position="315"/>
        <end position="348"/>
    </location>
</feature>
<evidence type="ECO:0000256" key="1">
    <source>
        <dbReference type="ARBA" id="ARBA00004251"/>
    </source>
</evidence>
<protein>
    <submittedName>
        <fullName evidence="12">ZP domain-containing protein</fullName>
    </submittedName>
</protein>
<feature type="signal peptide" evidence="9">
    <location>
        <begin position="1"/>
        <end position="18"/>
    </location>
</feature>
<proteinExistence type="predicted"/>
<keyword evidence="7" id="KW-0472">Membrane</keyword>
<dbReference type="PROSITE" id="PS51034">
    <property type="entry name" value="ZP_2"/>
    <property type="match status" value="1"/>
</dbReference>
<keyword evidence="3" id="KW-1003">Cell membrane</keyword>
<evidence type="ECO:0000313" key="12">
    <source>
        <dbReference type="WBParaSite" id="Csp11.Scaffold630.g21898.t1"/>
    </source>
</evidence>